<evidence type="ECO:0000313" key="11">
    <source>
        <dbReference type="Proteomes" id="UP000533598"/>
    </source>
</evidence>
<dbReference type="SUPFAM" id="SSF51445">
    <property type="entry name" value="(Trans)glycosidases"/>
    <property type="match status" value="1"/>
</dbReference>
<dbReference type="PANTHER" id="PTHR43053">
    <property type="entry name" value="GLYCOSIDASE FAMILY 31"/>
    <property type="match status" value="1"/>
</dbReference>
<dbReference type="InterPro" id="IPR013780">
    <property type="entry name" value="Glyco_hydro_b"/>
</dbReference>
<feature type="domain" description="Glycosyl hydrolase family 36 N-terminal" evidence="9">
    <location>
        <begin position="89"/>
        <end position="243"/>
    </location>
</feature>
<dbReference type="AlphaFoldDB" id="A0A7W7CIX5"/>
<protein>
    <recommendedName>
        <fullName evidence="2 5">Alpha-galactosidase</fullName>
        <ecNumber evidence="2 5">3.2.1.22</ecNumber>
    </recommendedName>
</protein>
<dbReference type="PIRSF" id="PIRSF005536">
    <property type="entry name" value="Agal"/>
    <property type="match status" value="1"/>
</dbReference>
<feature type="binding site" evidence="7">
    <location>
        <position position="161"/>
    </location>
    <ligand>
        <name>substrate</name>
    </ligand>
</feature>
<dbReference type="Pfam" id="PF16874">
    <property type="entry name" value="Glyco_hydro_36C"/>
    <property type="match status" value="1"/>
</dbReference>
<comment type="caution">
    <text evidence="10">The sequence shown here is derived from an EMBL/GenBank/DDBJ whole genome shotgun (WGS) entry which is preliminary data.</text>
</comment>
<dbReference type="GO" id="GO:0004557">
    <property type="term" value="F:alpha-galactosidase activity"/>
    <property type="evidence" value="ECO:0007669"/>
    <property type="project" value="UniProtKB-UniRule"/>
</dbReference>
<keyword evidence="11" id="KW-1185">Reference proteome</keyword>
<sequence length="685" mass="75068">MTTWTLRLATTSYTVALAPDGRWAELHSWGPHGIEDGPSPLRNNGEVHFITEADAAPIEYAPRGLRAFGGADLEVAGETWWSLVESESTSDTLRLTFADELSGLWAELCYQAVPGQDVLLRWVEFTNTGQADLELTRLDSAGVCIPTGSAGARLTYLTGQWSQEFQRRELILPAGRFGLHSRFGVPGHAAVPWLAVQDAAEPDGPAWGISLAWSGSWQLEAEIEPAGWTRVHAGRLPHPGPVRLAPGQRLSTPELALASSVDGLDGLSRVWHAYDRSLSRPRTRQVLYNSWEATGFDVDGPGQLALAKVAADLGAELFVVDDGWFTGRHDDTGGLGDWTPDESAFPDGFSAFVHQIRALGLDFGLWVEPESVSPKSKLYAEHPDWVYRIDGRPATLIRNQLLLDLGREDVYQYLRDTLGKLLDEYPISYLKWDMNRPPTERGGPAADLDAAHVANYHRLLDHLRTTYPHVTIEACAGGGARTDLATIARTDVLWPSDNTGPLDRLSIQDGFLLAHAPHLLSSWVTDAPGIFDPRPRSLRFRFVTAMAGVLGIGADLGRWTAGQRAEATELIARYKEIRQLVHTGVVHRPRADRDTEAVQYTAGDTVVVLAWNTGRLDGAPLVPGRSARVRLRGLNPAASYVDRNTGARYSGAHLLHAGLPFDWTPADDAAVTVLDTHQRREVTLP</sequence>
<dbReference type="CDD" id="cd14791">
    <property type="entry name" value="GH36"/>
    <property type="match status" value="1"/>
</dbReference>
<evidence type="ECO:0000256" key="4">
    <source>
        <dbReference type="ARBA" id="ARBA00023295"/>
    </source>
</evidence>
<dbReference type="GO" id="GO:0016052">
    <property type="term" value="P:carbohydrate catabolic process"/>
    <property type="evidence" value="ECO:0007669"/>
    <property type="project" value="InterPro"/>
</dbReference>
<evidence type="ECO:0000256" key="2">
    <source>
        <dbReference type="ARBA" id="ARBA00012755"/>
    </source>
</evidence>
<dbReference type="EMBL" id="JACHMH010000001">
    <property type="protein sequence ID" value="MBB4680299.1"/>
    <property type="molecule type" value="Genomic_DNA"/>
</dbReference>
<dbReference type="InterPro" id="IPR038417">
    <property type="entry name" value="Alpga-gal_N_sf"/>
</dbReference>
<dbReference type="Gene3D" id="3.20.20.70">
    <property type="entry name" value="Aldolase class I"/>
    <property type="match status" value="1"/>
</dbReference>
<dbReference type="InterPro" id="IPR031705">
    <property type="entry name" value="Glyco_hydro_36_C"/>
</dbReference>
<dbReference type="InterPro" id="IPR017853">
    <property type="entry name" value="GH"/>
</dbReference>
<feature type="binding site" evidence="7">
    <location>
        <position position="398"/>
    </location>
    <ligand>
        <name>substrate</name>
    </ligand>
</feature>
<reference evidence="10 11" key="1">
    <citation type="submission" date="2020-08" db="EMBL/GenBank/DDBJ databases">
        <title>Sequencing the genomes of 1000 actinobacteria strains.</title>
        <authorList>
            <person name="Klenk H.-P."/>
        </authorList>
    </citation>
    <scope>NUCLEOTIDE SEQUENCE [LARGE SCALE GENOMIC DNA]</scope>
    <source>
        <strain evidence="10 11">DSM 44230</strain>
    </source>
</reference>
<comment type="catalytic activity">
    <reaction evidence="1 5">
        <text>Hydrolysis of terminal, non-reducing alpha-D-galactose residues in alpha-D-galactosides, including galactose oligosaccharides, galactomannans and galactolipids.</text>
        <dbReference type="EC" id="3.2.1.22"/>
    </reaction>
</comment>
<dbReference type="InterPro" id="IPR002252">
    <property type="entry name" value="Glyco_hydro_36"/>
</dbReference>
<proteinExistence type="inferred from homology"/>
<evidence type="ECO:0000259" key="9">
    <source>
        <dbReference type="Pfam" id="PF16875"/>
    </source>
</evidence>
<keyword evidence="3 5" id="KW-0378">Hydrolase</keyword>
<dbReference type="InterPro" id="IPR031704">
    <property type="entry name" value="Glyco_hydro_36_N"/>
</dbReference>
<dbReference type="Pfam" id="PF16875">
    <property type="entry name" value="Glyco_hydro_36N"/>
    <property type="match status" value="1"/>
</dbReference>
<feature type="binding site" evidence="7">
    <location>
        <begin position="431"/>
        <end position="435"/>
    </location>
    <ligand>
        <name>substrate</name>
    </ligand>
</feature>
<dbReference type="InterPro" id="IPR013785">
    <property type="entry name" value="Aldolase_TIM"/>
</dbReference>
<dbReference type="Pfam" id="PF02065">
    <property type="entry name" value="Melibiase"/>
    <property type="match status" value="1"/>
</dbReference>
<dbReference type="EC" id="3.2.1.22" evidence="2 5"/>
<feature type="binding site" evidence="7">
    <location>
        <position position="497"/>
    </location>
    <ligand>
        <name>substrate</name>
    </ligand>
</feature>
<dbReference type="Gene3D" id="2.70.98.60">
    <property type="entry name" value="alpha-galactosidase from lactobacil brevis"/>
    <property type="match status" value="1"/>
</dbReference>
<name>A0A7W7CIX5_9PSEU</name>
<feature type="binding site" evidence="7">
    <location>
        <position position="475"/>
    </location>
    <ligand>
        <name>substrate</name>
    </ligand>
</feature>
<keyword evidence="4 5" id="KW-0326">Glycosidase</keyword>
<organism evidence="10 11">
    <name type="scientific">Crossiella cryophila</name>
    <dbReference type="NCBI Taxonomy" id="43355"/>
    <lineage>
        <taxon>Bacteria</taxon>
        <taxon>Bacillati</taxon>
        <taxon>Actinomycetota</taxon>
        <taxon>Actinomycetes</taxon>
        <taxon>Pseudonocardiales</taxon>
        <taxon>Pseudonocardiaceae</taxon>
        <taxon>Crossiella</taxon>
    </lineage>
</organism>
<feature type="active site" description="Proton donor" evidence="6">
    <location>
        <position position="497"/>
    </location>
</feature>
<dbReference type="PANTHER" id="PTHR43053:SF3">
    <property type="entry name" value="ALPHA-GALACTOSIDASE C-RELATED"/>
    <property type="match status" value="1"/>
</dbReference>
<accession>A0A7W7CIX5</accession>
<comment type="similarity">
    <text evidence="5">Belongs to the glycosyl hydrolase.</text>
</comment>
<feature type="active site" description="Nucleophile" evidence="6">
    <location>
        <position position="433"/>
    </location>
</feature>
<feature type="binding site" evidence="7">
    <location>
        <begin position="321"/>
        <end position="322"/>
    </location>
    <ligand>
        <name>substrate</name>
    </ligand>
</feature>
<evidence type="ECO:0000256" key="7">
    <source>
        <dbReference type="PIRSR" id="PIRSR005536-2"/>
    </source>
</evidence>
<gene>
    <name evidence="10" type="ORF">HNR67_006417</name>
</gene>
<evidence type="ECO:0000256" key="6">
    <source>
        <dbReference type="PIRSR" id="PIRSR005536-1"/>
    </source>
</evidence>
<dbReference type="Gene3D" id="2.60.40.1180">
    <property type="entry name" value="Golgi alpha-mannosidase II"/>
    <property type="match status" value="1"/>
</dbReference>
<dbReference type="PRINTS" id="PR00743">
    <property type="entry name" value="GLHYDRLASE36"/>
</dbReference>
<evidence type="ECO:0000313" key="10">
    <source>
        <dbReference type="EMBL" id="MBB4680299.1"/>
    </source>
</evidence>
<evidence type="ECO:0000256" key="5">
    <source>
        <dbReference type="PIRNR" id="PIRNR005536"/>
    </source>
</evidence>
<evidence type="ECO:0000256" key="1">
    <source>
        <dbReference type="ARBA" id="ARBA00001255"/>
    </source>
</evidence>
<dbReference type="InterPro" id="IPR050985">
    <property type="entry name" value="Alpha-glycosidase_related"/>
</dbReference>
<evidence type="ECO:0000256" key="3">
    <source>
        <dbReference type="ARBA" id="ARBA00022801"/>
    </source>
</evidence>
<dbReference type="Proteomes" id="UP000533598">
    <property type="component" value="Unassembled WGS sequence"/>
</dbReference>
<dbReference type="RefSeq" id="WP_185005995.1">
    <property type="nucleotide sequence ID" value="NZ_BAAAUI010000009.1"/>
</dbReference>
<evidence type="ECO:0000259" key="8">
    <source>
        <dbReference type="Pfam" id="PF16874"/>
    </source>
</evidence>
<feature type="domain" description="Glycosyl hydrolase family 36 C-terminal" evidence="8">
    <location>
        <begin position="625"/>
        <end position="669"/>
    </location>
</feature>